<evidence type="ECO:0000313" key="2">
    <source>
        <dbReference type="EMBL" id="KAK7609943.1"/>
    </source>
</evidence>
<feature type="non-terminal residue" evidence="2">
    <location>
        <position position="1"/>
    </location>
</feature>
<keyword evidence="1" id="KW-1133">Transmembrane helix</keyword>
<name>A0ABR1N5C8_9PEZI</name>
<gene>
    <name evidence="2" type="ORF">JOL62DRAFT_577015</name>
</gene>
<keyword evidence="3" id="KW-1185">Reference proteome</keyword>
<evidence type="ECO:0000256" key="1">
    <source>
        <dbReference type="SAM" id="Phobius"/>
    </source>
</evidence>
<protein>
    <recommendedName>
        <fullName evidence="4">NADH dehydrogenase subunit 5</fullName>
    </recommendedName>
</protein>
<organism evidence="2 3">
    <name type="scientific">Phyllosticta paracitricarpa</name>
    <dbReference type="NCBI Taxonomy" id="2016321"/>
    <lineage>
        <taxon>Eukaryota</taxon>
        <taxon>Fungi</taxon>
        <taxon>Dikarya</taxon>
        <taxon>Ascomycota</taxon>
        <taxon>Pezizomycotina</taxon>
        <taxon>Dothideomycetes</taxon>
        <taxon>Dothideomycetes incertae sedis</taxon>
        <taxon>Botryosphaeriales</taxon>
        <taxon>Phyllostictaceae</taxon>
        <taxon>Phyllosticta</taxon>
    </lineage>
</organism>
<comment type="caution">
    <text evidence="2">The sequence shown here is derived from an EMBL/GenBank/DDBJ whole genome shotgun (WGS) entry which is preliminary data.</text>
</comment>
<keyword evidence="1" id="KW-0472">Membrane</keyword>
<feature type="transmembrane region" description="Helical" evidence="1">
    <location>
        <begin position="71"/>
        <end position="93"/>
    </location>
</feature>
<reference evidence="2 3" key="1">
    <citation type="submission" date="2024-04" db="EMBL/GenBank/DDBJ databases">
        <title>Phyllosticta paracitricarpa is synonymous to the EU quarantine fungus P. citricarpa based on phylogenomic analyses.</title>
        <authorList>
            <consortium name="Lawrence Berkeley National Laboratory"/>
            <person name="Van ingen-buijs V.A."/>
            <person name="Van westerhoven A.C."/>
            <person name="Haridas S."/>
            <person name="Skiadas P."/>
            <person name="Martin F."/>
            <person name="Groenewald J.Z."/>
            <person name="Crous P.W."/>
            <person name="Seidl M.F."/>
        </authorList>
    </citation>
    <scope>NUCLEOTIDE SEQUENCE [LARGE SCALE GENOMIC DNA]</scope>
    <source>
        <strain evidence="2 3">CBS 141358</strain>
    </source>
</reference>
<accession>A0ABR1N5C8</accession>
<evidence type="ECO:0000313" key="3">
    <source>
        <dbReference type="Proteomes" id="UP001367316"/>
    </source>
</evidence>
<dbReference type="EMBL" id="JBBPBF010000020">
    <property type="protein sequence ID" value="KAK7609943.1"/>
    <property type="molecule type" value="Genomic_DNA"/>
</dbReference>
<proteinExistence type="predicted"/>
<sequence length="120" mass="13531">SSSVWYSLPFLHAAQIYFPLSLSLSLSPPSPSLHDFLTFPPFYTSHVTSFMFFQFNQSFYSPMTRRHVRELIPLPGVSVSVSICLYVSVYGGYPLLKSTSTLNTLTSQSPTWFDRHGNGI</sequence>
<evidence type="ECO:0008006" key="4">
    <source>
        <dbReference type="Google" id="ProtNLM"/>
    </source>
</evidence>
<dbReference type="Proteomes" id="UP001367316">
    <property type="component" value="Unassembled WGS sequence"/>
</dbReference>
<keyword evidence="1" id="KW-0812">Transmembrane</keyword>